<evidence type="ECO:0000256" key="4">
    <source>
        <dbReference type="ARBA" id="ARBA00022475"/>
    </source>
</evidence>
<feature type="transmembrane region" description="Helical" evidence="9">
    <location>
        <begin position="197"/>
        <end position="217"/>
    </location>
</feature>
<dbReference type="NCBIfam" id="TIGR00712">
    <property type="entry name" value="glpT"/>
    <property type="match status" value="1"/>
</dbReference>
<evidence type="ECO:0000256" key="6">
    <source>
        <dbReference type="ARBA" id="ARBA00022989"/>
    </source>
</evidence>
<dbReference type="InterPro" id="IPR000849">
    <property type="entry name" value="Sugar_P_transporter"/>
</dbReference>
<dbReference type="InterPro" id="IPR036259">
    <property type="entry name" value="MFS_trans_sf"/>
</dbReference>
<dbReference type="FunFam" id="1.20.1250.20:FF:000007">
    <property type="entry name" value="Glycerol-3-phosphate transporter"/>
    <property type="match status" value="1"/>
</dbReference>
<feature type="transmembrane region" description="Helical" evidence="9">
    <location>
        <begin position="357"/>
        <end position="379"/>
    </location>
</feature>
<dbReference type="GO" id="GO:0005886">
    <property type="term" value="C:plasma membrane"/>
    <property type="evidence" value="ECO:0007669"/>
    <property type="project" value="UniProtKB-SubCell"/>
</dbReference>
<proteinExistence type="inferred from homology"/>
<dbReference type="RefSeq" id="WP_188389855.1">
    <property type="nucleotide sequence ID" value="NZ_BMFK01000005.1"/>
</dbReference>
<evidence type="ECO:0000313" key="12">
    <source>
        <dbReference type="Proteomes" id="UP000605259"/>
    </source>
</evidence>
<organism evidence="11 12">
    <name type="scientific">Priestia taiwanensis</name>
    <dbReference type="NCBI Taxonomy" id="1347902"/>
    <lineage>
        <taxon>Bacteria</taxon>
        <taxon>Bacillati</taxon>
        <taxon>Bacillota</taxon>
        <taxon>Bacilli</taxon>
        <taxon>Bacillales</taxon>
        <taxon>Bacillaceae</taxon>
        <taxon>Priestia</taxon>
    </lineage>
</organism>
<dbReference type="PROSITE" id="PS00942">
    <property type="entry name" value="GLPT"/>
    <property type="match status" value="1"/>
</dbReference>
<evidence type="ECO:0000256" key="9">
    <source>
        <dbReference type="SAM" id="Phobius"/>
    </source>
</evidence>
<feature type="transmembrane region" description="Helical" evidence="9">
    <location>
        <begin position="391"/>
        <end position="412"/>
    </location>
</feature>
<feature type="transmembrane region" description="Helical" evidence="9">
    <location>
        <begin position="424"/>
        <end position="446"/>
    </location>
</feature>
<dbReference type="InterPro" id="IPR021159">
    <property type="entry name" value="Sugar-P_transporter_CS"/>
</dbReference>
<feature type="transmembrane region" description="Helical" evidence="9">
    <location>
        <begin position="160"/>
        <end position="185"/>
    </location>
</feature>
<feature type="transmembrane region" description="Helical" evidence="9">
    <location>
        <begin position="301"/>
        <end position="321"/>
    </location>
</feature>
<dbReference type="Proteomes" id="UP000605259">
    <property type="component" value="Unassembled WGS sequence"/>
</dbReference>
<dbReference type="PIRSF" id="PIRSF002808">
    <property type="entry name" value="Hexose_phosphate_transp"/>
    <property type="match status" value="1"/>
</dbReference>
<dbReference type="Gene3D" id="1.20.1250.20">
    <property type="entry name" value="MFS general substrate transporter like domains"/>
    <property type="match status" value="2"/>
</dbReference>
<dbReference type="InterPro" id="IPR051337">
    <property type="entry name" value="OPA_Antiporter"/>
</dbReference>
<name>A0A917AY06_9BACI</name>
<feature type="transmembrane region" description="Helical" evidence="9">
    <location>
        <begin position="64"/>
        <end position="83"/>
    </location>
</feature>
<evidence type="ECO:0000256" key="7">
    <source>
        <dbReference type="ARBA" id="ARBA00023136"/>
    </source>
</evidence>
<keyword evidence="4" id="KW-1003">Cell membrane</keyword>
<dbReference type="SUPFAM" id="SSF103473">
    <property type="entry name" value="MFS general substrate transporter"/>
    <property type="match status" value="1"/>
</dbReference>
<dbReference type="InterPro" id="IPR020846">
    <property type="entry name" value="MFS_dom"/>
</dbReference>
<dbReference type="NCBIfam" id="TIGR00881">
    <property type="entry name" value="2A0104"/>
    <property type="match status" value="1"/>
</dbReference>
<dbReference type="PANTHER" id="PTHR43826">
    <property type="entry name" value="GLUCOSE-6-PHOSPHATE EXCHANGER SLC37A4"/>
    <property type="match status" value="1"/>
</dbReference>
<evidence type="ECO:0000313" key="11">
    <source>
        <dbReference type="EMBL" id="GGE82977.1"/>
    </source>
</evidence>
<dbReference type="GO" id="GO:0035435">
    <property type="term" value="P:phosphate ion transmembrane transport"/>
    <property type="evidence" value="ECO:0007669"/>
    <property type="project" value="TreeGrafter"/>
</dbReference>
<dbReference type="PROSITE" id="PS50850">
    <property type="entry name" value="MFS"/>
    <property type="match status" value="1"/>
</dbReference>
<comment type="caution">
    <text evidence="11">The sequence shown here is derived from an EMBL/GenBank/DDBJ whole genome shotgun (WGS) entry which is preliminary data.</text>
</comment>
<dbReference type="Pfam" id="PF07690">
    <property type="entry name" value="MFS_1"/>
    <property type="match status" value="1"/>
</dbReference>
<dbReference type="GO" id="GO:0015169">
    <property type="term" value="F:glycerol-3-phosphate transmembrane transporter activity"/>
    <property type="evidence" value="ECO:0007669"/>
    <property type="project" value="UniProtKB-UniRule"/>
</dbReference>
<keyword evidence="6 9" id="KW-1133">Transmembrane helix</keyword>
<evidence type="ECO:0000256" key="5">
    <source>
        <dbReference type="ARBA" id="ARBA00022692"/>
    </source>
</evidence>
<dbReference type="InterPro" id="IPR005267">
    <property type="entry name" value="G3P_transporter"/>
</dbReference>
<dbReference type="EMBL" id="BMFK01000005">
    <property type="protein sequence ID" value="GGE82977.1"/>
    <property type="molecule type" value="Genomic_DNA"/>
</dbReference>
<feature type="domain" description="Major facilitator superfamily (MFS) profile" evidence="10">
    <location>
        <begin position="26"/>
        <end position="448"/>
    </location>
</feature>
<keyword evidence="3" id="KW-0813">Transport</keyword>
<evidence type="ECO:0000259" key="10">
    <source>
        <dbReference type="PROSITE" id="PS50850"/>
    </source>
</evidence>
<feature type="transmembrane region" description="Helical" evidence="9">
    <location>
        <begin position="120"/>
        <end position="139"/>
    </location>
</feature>
<comment type="subcellular location">
    <subcellularLocation>
        <location evidence="1">Cell membrane</location>
        <topology evidence="1">Multi-pass membrane protein</topology>
    </subcellularLocation>
</comment>
<dbReference type="InterPro" id="IPR011701">
    <property type="entry name" value="MFS"/>
</dbReference>
<keyword evidence="12" id="KW-1185">Reference proteome</keyword>
<evidence type="ECO:0000256" key="1">
    <source>
        <dbReference type="ARBA" id="ARBA00004651"/>
    </source>
</evidence>
<evidence type="ECO:0000256" key="8">
    <source>
        <dbReference type="NCBIfam" id="TIGR00712"/>
    </source>
</evidence>
<gene>
    <name evidence="11" type="ORF">GCM10007140_35670</name>
</gene>
<keyword evidence="7 9" id="KW-0472">Membrane</keyword>
<comment type="similarity">
    <text evidence="2">Belongs to the major facilitator superfamily. Organophosphate:Pi antiporter (OPA) (TC 2.A.1.4) family.</text>
</comment>
<feature type="transmembrane region" description="Helical" evidence="9">
    <location>
        <begin position="263"/>
        <end position="281"/>
    </location>
</feature>
<keyword evidence="5 9" id="KW-0812">Transmembrane</keyword>
<evidence type="ECO:0000256" key="3">
    <source>
        <dbReference type="ARBA" id="ARBA00022448"/>
    </source>
</evidence>
<sequence length="456" mass="50440">MFKFFKPAPAIDRLPEERIDAEYKKLRFQVFMGIFIGYAAYYLIRKNFSIAMPFLIEEEGWTKTQLGFALSALAIAYGISKFLMATISDRSNPRIFMTVGLVLSAIINLLMGFVPYFTSGVTIMFIMIFLNGWVQGMGWPPAGRSLVHWYSISERGNKTAIWNVSHNVGGGLMAPVALAGVAVFAGMSGFSNTGYEGVFIVPALVALVCAVVMYFLIRDTPQSVGLPPIEEYRNDYPSKDKQSFEQELSVKDILFKYVLNNKWVWAIAFANIFVYFVRYGVLDWAPTYLSEEKDFNVKEAGLAYFLYEWAGIPGTLLCGWLSDKLFKGRRGPAGFVFMVGVLVAVLIYWFNPAGNPMIDMICLVAIGFLIYGPVMLIGLQALDFVPKKAAGTAAGLTGFFGYIFGTLTANALMGFVVDAGGWDAGFMLLAGSCVLAALIFALTWNVRGQEVVKKYS</sequence>
<dbReference type="AlphaFoldDB" id="A0A917AY06"/>
<accession>A0A917AY06</accession>
<dbReference type="PANTHER" id="PTHR43826:SF6">
    <property type="entry name" value="GLYCEROL-3-PHOSPHATE TRANSPORTER"/>
    <property type="match status" value="1"/>
</dbReference>
<feature type="transmembrane region" description="Helical" evidence="9">
    <location>
        <begin position="333"/>
        <end position="351"/>
    </location>
</feature>
<evidence type="ECO:0000256" key="2">
    <source>
        <dbReference type="ARBA" id="ARBA00009598"/>
    </source>
</evidence>
<reference evidence="11" key="2">
    <citation type="submission" date="2020-09" db="EMBL/GenBank/DDBJ databases">
        <authorList>
            <person name="Sun Q."/>
            <person name="Zhou Y."/>
        </authorList>
    </citation>
    <scope>NUCLEOTIDE SEQUENCE</scope>
    <source>
        <strain evidence="11">CGMCC 1.12698</strain>
    </source>
</reference>
<protein>
    <recommendedName>
        <fullName evidence="8">Glycerol-3-phosphate transporter</fullName>
    </recommendedName>
</protein>
<dbReference type="GO" id="GO:0061513">
    <property type="term" value="F:glucose 6-phosphate:phosphate antiporter activity"/>
    <property type="evidence" value="ECO:0007669"/>
    <property type="project" value="TreeGrafter"/>
</dbReference>
<reference evidence="11" key="1">
    <citation type="journal article" date="2014" name="Int. J. Syst. Evol. Microbiol.">
        <title>Complete genome sequence of Corynebacterium casei LMG S-19264T (=DSM 44701T), isolated from a smear-ripened cheese.</title>
        <authorList>
            <consortium name="US DOE Joint Genome Institute (JGI-PGF)"/>
            <person name="Walter F."/>
            <person name="Albersmeier A."/>
            <person name="Kalinowski J."/>
            <person name="Ruckert C."/>
        </authorList>
    </citation>
    <scope>NUCLEOTIDE SEQUENCE</scope>
    <source>
        <strain evidence="11">CGMCC 1.12698</strain>
    </source>
</reference>
<dbReference type="CDD" id="cd17345">
    <property type="entry name" value="MFS_GlpT"/>
    <property type="match status" value="1"/>
</dbReference>
<feature type="transmembrane region" description="Helical" evidence="9">
    <location>
        <begin position="95"/>
        <end position="114"/>
    </location>
</feature>